<dbReference type="InterPro" id="IPR029044">
    <property type="entry name" value="Nucleotide-diphossugar_trans"/>
</dbReference>
<dbReference type="SUPFAM" id="SSF53448">
    <property type="entry name" value="Nucleotide-diphospho-sugar transferases"/>
    <property type="match status" value="1"/>
</dbReference>
<geneLocation type="plasmid" evidence="1 2">
    <name>OSB_p1</name>
</geneLocation>
<protein>
    <submittedName>
        <fullName evidence="1">UDP-Glc:alpha-D-GlcNAc-diphosphoundecaprenol beta-1,3-glucosyltransferase WfgD</fullName>
        <ecNumber evidence="1">2.4.1.305</ecNumber>
    </submittedName>
</protein>
<sequence length="313" mass="34536">MESQSDRVTILLATFNGEKFLNEQLSSFVEQIDDQWDLLVSDDGSSDDTVELIRTFKRQVKQDHEVTIVTGPKGGFAANFLSLLVRVPSTAELVAFSDQDDVWFPEKISRGRASIADVQDKQIPVLYAAGSVICNEELQLVGESSNFSKHPSFGNSLVQSIGAGNTMMLNGPAIRLLQSAAQEVDALVAHDWWVYQMISGCGGVVVRDPAPTLYYRQHLNNLIGTNRTLRGKASRLFFVTGGKFADWNDTNIRNLNATQHKLTPKAKESLAQFSNARKGSAIKRIRALYRSGAARQRTIGTIALYLACLANRL</sequence>
<accession>A0A0K0YA97</accession>
<organism evidence="1 2">
    <name type="scientific">Octadecabacter temperatus</name>
    <dbReference type="NCBI Taxonomy" id="1458307"/>
    <lineage>
        <taxon>Bacteria</taxon>
        <taxon>Pseudomonadati</taxon>
        <taxon>Pseudomonadota</taxon>
        <taxon>Alphaproteobacteria</taxon>
        <taxon>Rhodobacterales</taxon>
        <taxon>Roseobacteraceae</taxon>
        <taxon>Octadecabacter</taxon>
    </lineage>
</organism>
<keyword evidence="2" id="KW-1185">Reference proteome</keyword>
<dbReference type="KEGG" id="otm:OSB_33370"/>
<dbReference type="PATRIC" id="fig|1458307.3.peg.3362"/>
<dbReference type="EC" id="2.4.1.305" evidence="1"/>
<evidence type="ECO:0000313" key="1">
    <source>
        <dbReference type="EMBL" id="AKS47850.1"/>
    </source>
</evidence>
<keyword evidence="1" id="KW-0614">Plasmid</keyword>
<dbReference type="PANTHER" id="PTHR22916">
    <property type="entry name" value="GLYCOSYLTRANSFERASE"/>
    <property type="match status" value="1"/>
</dbReference>
<dbReference type="Pfam" id="PF00535">
    <property type="entry name" value="Glycos_transf_2"/>
    <property type="match status" value="1"/>
</dbReference>
<keyword evidence="1" id="KW-0808">Transferase</keyword>
<proteinExistence type="predicted"/>
<gene>
    <name evidence="1" type="primary">wfgD</name>
    <name evidence="1" type="ORF">OSB_33370</name>
</gene>
<dbReference type="InterPro" id="IPR001173">
    <property type="entry name" value="Glyco_trans_2-like"/>
</dbReference>
<dbReference type="EMBL" id="CP012161">
    <property type="protein sequence ID" value="AKS47850.1"/>
    <property type="molecule type" value="Genomic_DNA"/>
</dbReference>
<reference evidence="1 2" key="1">
    <citation type="journal article" date="2015" name="Genome Announc.">
        <title>Closed Genome Sequence of Octadecabacter temperatus SB1, the First Mesophilic Species of the Genus Octadecabacter.</title>
        <authorList>
            <person name="Voget S."/>
            <person name="Billerbeck S."/>
            <person name="Simon M."/>
            <person name="Daniel R."/>
        </authorList>
    </citation>
    <scope>NUCLEOTIDE SEQUENCE [LARGE SCALE GENOMIC DNA]</scope>
    <source>
        <strain evidence="1 2">SB1</strain>
        <plasmid evidence="1">OSB_p1</plasmid>
    </source>
</reference>
<dbReference type="OrthoDB" id="9802649at2"/>
<keyword evidence="1" id="KW-0328">Glycosyltransferase</keyword>
<dbReference type="RefSeq" id="WP_049836247.1">
    <property type="nucleotide sequence ID" value="NZ_CP012161.1"/>
</dbReference>
<evidence type="ECO:0000313" key="2">
    <source>
        <dbReference type="Proteomes" id="UP000067444"/>
    </source>
</evidence>
<dbReference type="PANTHER" id="PTHR22916:SF3">
    <property type="entry name" value="UDP-GLCNAC:BETAGAL BETA-1,3-N-ACETYLGLUCOSAMINYLTRANSFERASE-LIKE PROTEIN 1"/>
    <property type="match status" value="1"/>
</dbReference>
<name>A0A0K0YA97_9RHOB</name>
<dbReference type="Gene3D" id="3.90.550.10">
    <property type="entry name" value="Spore Coat Polysaccharide Biosynthesis Protein SpsA, Chain A"/>
    <property type="match status" value="1"/>
</dbReference>
<dbReference type="AlphaFoldDB" id="A0A0K0YA97"/>
<dbReference type="GO" id="GO:0016758">
    <property type="term" value="F:hexosyltransferase activity"/>
    <property type="evidence" value="ECO:0007669"/>
    <property type="project" value="UniProtKB-ARBA"/>
</dbReference>
<dbReference type="Proteomes" id="UP000067444">
    <property type="component" value="Plasmid OSB_p1"/>
</dbReference>